<dbReference type="EMBL" id="CP006841">
    <property type="protein sequence ID" value="ALA66915.1"/>
    <property type="molecule type" value="Genomic_DNA"/>
</dbReference>
<dbReference type="AlphaFoldDB" id="A0A0K2GYQ2"/>
<feature type="domain" description="IrrE N-terminal-like" evidence="1">
    <location>
        <begin position="30"/>
        <end position="115"/>
    </location>
</feature>
<dbReference type="STRING" id="1408189.CLAC_03265"/>
<dbReference type="Proteomes" id="UP000058446">
    <property type="component" value="Chromosome"/>
</dbReference>
<accession>A0A0K2GYQ2</accession>
<evidence type="ECO:0000313" key="2">
    <source>
        <dbReference type="EMBL" id="ALA66915.1"/>
    </source>
</evidence>
<protein>
    <recommendedName>
        <fullName evidence="1">IrrE N-terminal-like domain-containing protein</fullName>
    </recommendedName>
</protein>
<reference evidence="2 3" key="1">
    <citation type="submission" date="2013-10" db="EMBL/GenBank/DDBJ databases">
        <title>Complete genome sequence of Corynebacterium lactis DSM 45799(T), isolated from raw cow milk.</title>
        <authorList>
            <person name="Ruckert C."/>
            <person name="Albersmeier A."/>
            <person name="Lipski A."/>
            <person name="Kalinowski J."/>
        </authorList>
    </citation>
    <scope>NUCLEOTIDE SEQUENCE [LARGE SCALE GENOMIC DNA]</scope>
    <source>
        <strain evidence="2 3">RW2-5</strain>
    </source>
</reference>
<evidence type="ECO:0000313" key="3">
    <source>
        <dbReference type="Proteomes" id="UP000058446"/>
    </source>
</evidence>
<dbReference type="Pfam" id="PF06114">
    <property type="entry name" value="Peptidase_M78"/>
    <property type="match status" value="1"/>
</dbReference>
<keyword evidence="3" id="KW-1185">Reference proteome</keyword>
<proteinExistence type="predicted"/>
<gene>
    <name evidence="2" type="ORF">CLAC_03265</name>
</gene>
<dbReference type="OrthoDB" id="4727201at2"/>
<dbReference type="KEGG" id="clw:CLAC_03265"/>
<name>A0A0K2GYQ2_9CORY</name>
<dbReference type="PATRIC" id="fig|1408189.4.peg.648"/>
<evidence type="ECO:0000259" key="1">
    <source>
        <dbReference type="Pfam" id="PF06114"/>
    </source>
</evidence>
<dbReference type="InterPro" id="IPR010359">
    <property type="entry name" value="IrrE_HExxH"/>
</dbReference>
<organism evidence="2 3">
    <name type="scientific">Corynebacterium lactis RW2-5</name>
    <dbReference type="NCBI Taxonomy" id="1408189"/>
    <lineage>
        <taxon>Bacteria</taxon>
        <taxon>Bacillati</taxon>
        <taxon>Actinomycetota</taxon>
        <taxon>Actinomycetes</taxon>
        <taxon>Mycobacteriales</taxon>
        <taxon>Corynebacteriaceae</taxon>
        <taxon>Corynebacterium</taxon>
    </lineage>
</organism>
<sequence length="131" mass="14807">MRTPSTDDLISLAETAGIAVTWHRGGPQGAWIPPENRISIRHGMDDAQTRCALAHELAHMWLGHPAPATDRQEMQADRMAAELLISTVEYALVEQIYGPQLRRIAKELNVTTDIARIWRDNQERQRSWAGK</sequence>
<dbReference type="Gene3D" id="1.10.10.2910">
    <property type="match status" value="1"/>
</dbReference>